<accession>A0ABV5KSA5</accession>
<feature type="transmembrane region" description="Helical" evidence="7">
    <location>
        <begin position="120"/>
        <end position="139"/>
    </location>
</feature>
<evidence type="ECO:0000313" key="9">
    <source>
        <dbReference type="EMBL" id="MFB9328094.1"/>
    </source>
</evidence>
<dbReference type="PANTHER" id="PTHR30151:SF25">
    <property type="entry name" value="TAURINE TRANSPORT SYSTEM PERMEASE PROTEIN TAUC"/>
    <property type="match status" value="1"/>
</dbReference>
<dbReference type="PANTHER" id="PTHR30151">
    <property type="entry name" value="ALKANE SULFONATE ABC TRANSPORTER-RELATED, MEMBRANE SUBUNIT"/>
    <property type="match status" value="1"/>
</dbReference>
<keyword evidence="4 7" id="KW-0812">Transmembrane</keyword>
<feature type="transmembrane region" description="Helical" evidence="7">
    <location>
        <begin position="21"/>
        <end position="40"/>
    </location>
</feature>
<gene>
    <name evidence="9" type="ORF">ACFFSY_19375</name>
</gene>
<reference evidence="9 10" key="1">
    <citation type="submission" date="2024-09" db="EMBL/GenBank/DDBJ databases">
        <authorList>
            <person name="Sun Q."/>
            <person name="Mori K."/>
        </authorList>
    </citation>
    <scope>NUCLEOTIDE SEQUENCE [LARGE SCALE GENOMIC DNA]</scope>
    <source>
        <strain evidence="9 10">TISTR 2452</strain>
    </source>
</reference>
<dbReference type="InterPro" id="IPR035906">
    <property type="entry name" value="MetI-like_sf"/>
</dbReference>
<dbReference type="Pfam" id="PF00528">
    <property type="entry name" value="BPD_transp_1"/>
    <property type="match status" value="1"/>
</dbReference>
<evidence type="ECO:0000256" key="3">
    <source>
        <dbReference type="ARBA" id="ARBA00022475"/>
    </source>
</evidence>
<evidence type="ECO:0000313" key="10">
    <source>
        <dbReference type="Proteomes" id="UP001589747"/>
    </source>
</evidence>
<feature type="domain" description="ABC transmembrane type-1" evidence="8">
    <location>
        <begin position="79"/>
        <end position="263"/>
    </location>
</feature>
<name>A0ABV5KSA5_9BACL</name>
<protein>
    <submittedName>
        <fullName evidence="9">ABC transporter permease subunit</fullName>
    </submittedName>
</protein>
<proteinExistence type="inferred from homology"/>
<keyword evidence="3" id="KW-1003">Cell membrane</keyword>
<comment type="caution">
    <text evidence="9">The sequence shown here is derived from an EMBL/GenBank/DDBJ whole genome shotgun (WGS) entry which is preliminary data.</text>
</comment>
<keyword evidence="5 7" id="KW-1133">Transmembrane helix</keyword>
<evidence type="ECO:0000256" key="6">
    <source>
        <dbReference type="ARBA" id="ARBA00023136"/>
    </source>
</evidence>
<evidence type="ECO:0000256" key="5">
    <source>
        <dbReference type="ARBA" id="ARBA00022989"/>
    </source>
</evidence>
<evidence type="ECO:0000256" key="4">
    <source>
        <dbReference type="ARBA" id="ARBA00022692"/>
    </source>
</evidence>
<feature type="transmembrane region" description="Helical" evidence="7">
    <location>
        <begin position="208"/>
        <end position="230"/>
    </location>
</feature>
<sequence length="272" mass="29638">MKVIDAKLERSATTRIGLKGGSYAAVSALSVGVVFFAWWLTSRNGWVNPLFLPSPADVWSAFVSMAREGYKGTGLLAHIGASLQRIGIALALVFVTAVPLGILCGRIRLLRAVFDPFIEFYRPLPPLAYYSLLVLWFGIQDTSKIILLFLGGFAPMFIAAVYSARRIPVDRINGAKSLGAKKIKLYLFVIFPSCLPDLLTGLRTAVGVTYSTLVAAEMIAAVSGIGWMVLDASKYLRSDIIYAAIIIMGIIAILIDSAIRSLIKRVSPWIEH</sequence>
<evidence type="ECO:0000256" key="1">
    <source>
        <dbReference type="ARBA" id="ARBA00004651"/>
    </source>
</evidence>
<feature type="transmembrane region" description="Helical" evidence="7">
    <location>
        <begin position="145"/>
        <end position="164"/>
    </location>
</feature>
<keyword evidence="2 7" id="KW-0813">Transport</keyword>
<dbReference type="PROSITE" id="PS50928">
    <property type="entry name" value="ABC_TM1"/>
    <property type="match status" value="1"/>
</dbReference>
<organism evidence="9 10">
    <name type="scientific">Paenibacillus aurantiacus</name>
    <dbReference type="NCBI Taxonomy" id="1936118"/>
    <lineage>
        <taxon>Bacteria</taxon>
        <taxon>Bacillati</taxon>
        <taxon>Bacillota</taxon>
        <taxon>Bacilli</taxon>
        <taxon>Bacillales</taxon>
        <taxon>Paenibacillaceae</taxon>
        <taxon>Paenibacillus</taxon>
    </lineage>
</organism>
<feature type="transmembrane region" description="Helical" evidence="7">
    <location>
        <begin position="86"/>
        <end position="108"/>
    </location>
</feature>
<dbReference type="InterPro" id="IPR000515">
    <property type="entry name" value="MetI-like"/>
</dbReference>
<dbReference type="RefSeq" id="WP_377497065.1">
    <property type="nucleotide sequence ID" value="NZ_JBHMDO010000033.1"/>
</dbReference>
<comment type="similarity">
    <text evidence="7">Belongs to the binding-protein-dependent transport system permease family.</text>
</comment>
<dbReference type="EMBL" id="JBHMDO010000033">
    <property type="protein sequence ID" value="MFB9328094.1"/>
    <property type="molecule type" value="Genomic_DNA"/>
</dbReference>
<feature type="transmembrane region" description="Helical" evidence="7">
    <location>
        <begin position="242"/>
        <end position="263"/>
    </location>
</feature>
<dbReference type="Proteomes" id="UP001589747">
    <property type="component" value="Unassembled WGS sequence"/>
</dbReference>
<comment type="subcellular location">
    <subcellularLocation>
        <location evidence="1 7">Cell membrane</location>
        <topology evidence="1 7">Multi-pass membrane protein</topology>
    </subcellularLocation>
</comment>
<evidence type="ECO:0000259" key="8">
    <source>
        <dbReference type="PROSITE" id="PS50928"/>
    </source>
</evidence>
<evidence type="ECO:0000256" key="7">
    <source>
        <dbReference type="RuleBase" id="RU363032"/>
    </source>
</evidence>
<dbReference type="CDD" id="cd06261">
    <property type="entry name" value="TM_PBP2"/>
    <property type="match status" value="1"/>
</dbReference>
<dbReference type="SUPFAM" id="SSF161098">
    <property type="entry name" value="MetI-like"/>
    <property type="match status" value="1"/>
</dbReference>
<dbReference type="Gene3D" id="1.10.3720.10">
    <property type="entry name" value="MetI-like"/>
    <property type="match status" value="1"/>
</dbReference>
<keyword evidence="10" id="KW-1185">Reference proteome</keyword>
<evidence type="ECO:0000256" key="2">
    <source>
        <dbReference type="ARBA" id="ARBA00022448"/>
    </source>
</evidence>
<keyword evidence="6 7" id="KW-0472">Membrane</keyword>